<dbReference type="InterPro" id="IPR002347">
    <property type="entry name" value="SDR_fam"/>
</dbReference>
<name>A0ABY7HSB5_9GAMM</name>
<dbReference type="InterPro" id="IPR036291">
    <property type="entry name" value="NAD(P)-bd_dom_sf"/>
</dbReference>
<dbReference type="Gene3D" id="3.40.50.720">
    <property type="entry name" value="NAD(P)-binding Rossmann-like Domain"/>
    <property type="match status" value="1"/>
</dbReference>
<evidence type="ECO:0000313" key="1">
    <source>
        <dbReference type="EMBL" id="WAT02065.1"/>
    </source>
</evidence>
<dbReference type="PANTHER" id="PTHR45458">
    <property type="entry name" value="SHORT-CHAIN DEHYDROGENASE/REDUCTASE SDR"/>
    <property type="match status" value="1"/>
</dbReference>
<evidence type="ECO:0000313" key="2">
    <source>
        <dbReference type="Proteomes" id="UP001164712"/>
    </source>
</evidence>
<dbReference type="SUPFAM" id="SSF51735">
    <property type="entry name" value="NAD(P)-binding Rossmann-fold domains"/>
    <property type="match status" value="1"/>
</dbReference>
<dbReference type="Proteomes" id="UP001164712">
    <property type="component" value="Chromosome"/>
</dbReference>
<organism evidence="1 2">
    <name type="scientific">Rouxiella chamberiensis</name>
    <dbReference type="NCBI Taxonomy" id="1513468"/>
    <lineage>
        <taxon>Bacteria</taxon>
        <taxon>Pseudomonadati</taxon>
        <taxon>Pseudomonadota</taxon>
        <taxon>Gammaproteobacteria</taxon>
        <taxon>Enterobacterales</taxon>
        <taxon>Yersiniaceae</taxon>
        <taxon>Rouxiella</taxon>
    </lineage>
</organism>
<proteinExistence type="predicted"/>
<reference evidence="1" key="1">
    <citation type="submission" date="2022-12" db="EMBL/GenBank/DDBJ databases">
        <title>Complete genome sequence of an Australian strain of Rouxiella badensis DAR84756 and resolution of the R. badensis DSM100043 and R. chamberiensis DSM28324 genomes.</title>
        <authorList>
            <person name="Paul S."/>
            <person name="Anderson P.J."/>
            <person name="Maynard G."/>
            <person name="Dyall-Smith M."/>
            <person name="Kudinha T."/>
        </authorList>
    </citation>
    <scope>NUCLEOTIDE SEQUENCE</scope>
    <source>
        <strain evidence="1">DSM 28324</strain>
    </source>
</reference>
<dbReference type="PRINTS" id="PR00081">
    <property type="entry name" value="GDHRDH"/>
</dbReference>
<dbReference type="InterPro" id="IPR052184">
    <property type="entry name" value="SDR_enzymes"/>
</dbReference>
<keyword evidence="2" id="KW-1185">Reference proteome</keyword>
<dbReference type="PANTHER" id="PTHR45458:SF1">
    <property type="entry name" value="SHORT CHAIN DEHYDROGENASE"/>
    <property type="match status" value="1"/>
</dbReference>
<sequence>MHTSASALIIGASRGIGLGIVKQLANLGWHVTATCRGIPPEDSPLSVQWLTVDINDQVQRQALSAQLSSREFDLIFINAGVYGPDHQDVNQASEQEIFALFMTNTFSPVRCATELLPRLKPQTGVLALMTSQLASLNENDSATYPLYAASKAALNMLTRGLKNANRESDFTLLSIHPGWVQTDMGGKNATLTVEESTEGIAEQVLAWRGKGGHHFIDYSGKTLKW</sequence>
<dbReference type="EMBL" id="CP114058">
    <property type="protein sequence ID" value="WAT02065.1"/>
    <property type="molecule type" value="Genomic_DNA"/>
</dbReference>
<dbReference type="Pfam" id="PF00106">
    <property type="entry name" value="adh_short"/>
    <property type="match status" value="1"/>
</dbReference>
<protein>
    <submittedName>
        <fullName evidence="1">SDR family oxidoreductase</fullName>
    </submittedName>
</protein>
<gene>
    <name evidence="1" type="ORF">O1V66_05110</name>
</gene>
<dbReference type="RefSeq" id="WP_045048170.1">
    <property type="nucleotide sequence ID" value="NZ_CP114058.1"/>
</dbReference>
<dbReference type="NCBIfam" id="NF006035">
    <property type="entry name" value="PRK08177.1"/>
    <property type="match status" value="1"/>
</dbReference>
<accession>A0ABY7HSB5</accession>